<dbReference type="GO" id="GO:0043041">
    <property type="term" value="P:amino acid activation for nonribosomal peptide biosynthetic process"/>
    <property type="evidence" value="ECO:0007669"/>
    <property type="project" value="TreeGrafter"/>
</dbReference>
<dbReference type="PANTHER" id="PTHR45527:SF1">
    <property type="entry name" value="FATTY ACID SYNTHASE"/>
    <property type="match status" value="1"/>
</dbReference>
<dbReference type="Proteomes" id="UP000663868">
    <property type="component" value="Unassembled WGS sequence"/>
</dbReference>
<comment type="caution">
    <text evidence="2">The sequence shown here is derived from an EMBL/GenBank/DDBJ whole genome shotgun (WGS) entry which is preliminary data.</text>
</comment>
<evidence type="ECO:0000313" key="2">
    <source>
        <dbReference type="EMBL" id="CAF4278831.1"/>
    </source>
</evidence>
<dbReference type="Pfam" id="PF00501">
    <property type="entry name" value="AMP-binding"/>
    <property type="match status" value="1"/>
</dbReference>
<protein>
    <recommendedName>
        <fullName evidence="1">AMP-dependent synthetase/ligase domain-containing protein</fullName>
    </recommendedName>
</protein>
<gene>
    <name evidence="2" type="ORF">KXQ929_LOCUS44315</name>
</gene>
<proteinExistence type="predicted"/>
<dbReference type="PROSITE" id="PS00455">
    <property type="entry name" value="AMP_BINDING"/>
    <property type="match status" value="1"/>
</dbReference>
<reference evidence="2" key="1">
    <citation type="submission" date="2021-02" db="EMBL/GenBank/DDBJ databases">
        <authorList>
            <person name="Nowell W R."/>
        </authorList>
    </citation>
    <scope>NUCLEOTIDE SEQUENCE</scope>
</reference>
<evidence type="ECO:0000313" key="3">
    <source>
        <dbReference type="Proteomes" id="UP000663868"/>
    </source>
</evidence>
<dbReference type="InterPro" id="IPR042099">
    <property type="entry name" value="ANL_N_sf"/>
</dbReference>
<feature type="non-terminal residue" evidence="2">
    <location>
        <position position="1"/>
    </location>
</feature>
<name>A0A820GGL0_9BILA</name>
<dbReference type="EMBL" id="CAJOBB010012607">
    <property type="protein sequence ID" value="CAF4278831.1"/>
    <property type="molecule type" value="Genomic_DNA"/>
</dbReference>
<dbReference type="AlphaFoldDB" id="A0A820GGL0"/>
<organism evidence="2 3">
    <name type="scientific">Adineta steineri</name>
    <dbReference type="NCBI Taxonomy" id="433720"/>
    <lineage>
        <taxon>Eukaryota</taxon>
        <taxon>Metazoa</taxon>
        <taxon>Spiralia</taxon>
        <taxon>Gnathifera</taxon>
        <taxon>Rotifera</taxon>
        <taxon>Eurotatoria</taxon>
        <taxon>Bdelloidea</taxon>
        <taxon>Adinetida</taxon>
        <taxon>Adinetidae</taxon>
        <taxon>Adineta</taxon>
    </lineage>
</organism>
<dbReference type="SUPFAM" id="SSF56801">
    <property type="entry name" value="Acetyl-CoA synthetase-like"/>
    <property type="match status" value="1"/>
</dbReference>
<dbReference type="GO" id="GO:0031177">
    <property type="term" value="F:phosphopantetheine binding"/>
    <property type="evidence" value="ECO:0007669"/>
    <property type="project" value="TreeGrafter"/>
</dbReference>
<dbReference type="Gene3D" id="3.40.50.12780">
    <property type="entry name" value="N-terminal domain of ligase-like"/>
    <property type="match status" value="1"/>
</dbReference>
<accession>A0A820GGL0</accession>
<dbReference type="PANTHER" id="PTHR45527">
    <property type="entry name" value="NONRIBOSOMAL PEPTIDE SYNTHETASE"/>
    <property type="match status" value="1"/>
</dbReference>
<dbReference type="GO" id="GO:0044550">
    <property type="term" value="P:secondary metabolite biosynthetic process"/>
    <property type="evidence" value="ECO:0007669"/>
    <property type="project" value="TreeGrafter"/>
</dbReference>
<feature type="domain" description="AMP-dependent synthetase/ligase" evidence="1">
    <location>
        <begin position="26"/>
        <end position="383"/>
    </location>
</feature>
<dbReference type="InterPro" id="IPR020845">
    <property type="entry name" value="AMP-binding_CS"/>
</dbReference>
<evidence type="ECO:0000259" key="1">
    <source>
        <dbReference type="Pfam" id="PF00501"/>
    </source>
</evidence>
<dbReference type="GO" id="GO:0005737">
    <property type="term" value="C:cytoplasm"/>
    <property type="evidence" value="ECO:0007669"/>
    <property type="project" value="TreeGrafter"/>
</dbReference>
<dbReference type="InterPro" id="IPR000873">
    <property type="entry name" value="AMP-dep_synth/lig_dom"/>
</dbReference>
<sequence length="404" mass="45411">MQSLNNTQIPFLSSPLACIHHEFVCQVMKHAQKLAVELDEQSLTYCELLHYVQGLSLTLLNEYHVFPGEVVCQCVERSLLMVIGIMSIEMVGSVYCPLSPRDPQHRLHALTQQTESRFVLVHDLTKTKFNYGIVLLDIDSILVANNTERNIDIDIDQLSNIRVTLDDQAYIIFTSGSTGIPKAVQVRHKNFSEFSYSLVCGDVVNKKDTVLQIARCSFDVHVQDIMGTFMIGSSLIMLHPRGIMDFDYLASVLKEKNITCITTVPTIINNFFTYLHQKNQHNVAQYLRSLCSGGEPCSLKLINLMSNTVPYTCHLWNMYGPAETTIDCTFHLFNNTTETENIPIGRPLSNDQNLVLDHFSQSASINQEGELFVGGVGVFAGYLGRDDLTAKALVEIDGQLFYRT</sequence>